<sequence>MADRCCRNHRISEARTMIAFEDIISLIRTYQYERAIVALMEALKITRQAAEEQVMAAIQTMKGN</sequence>
<evidence type="ECO:0000313" key="1">
    <source>
        <dbReference type="EMBL" id="QJA44585.1"/>
    </source>
</evidence>
<reference evidence="1" key="1">
    <citation type="submission" date="2020-03" db="EMBL/GenBank/DDBJ databases">
        <title>The deep terrestrial virosphere.</title>
        <authorList>
            <person name="Holmfeldt K."/>
            <person name="Nilsson E."/>
            <person name="Simone D."/>
            <person name="Lopez-Fernandez M."/>
            <person name="Wu X."/>
            <person name="de Brujin I."/>
            <person name="Lundin D."/>
            <person name="Andersson A."/>
            <person name="Bertilsson S."/>
            <person name="Dopson M."/>
        </authorList>
    </citation>
    <scope>NUCLEOTIDE SEQUENCE</scope>
    <source>
        <strain evidence="1">TM448A00111</strain>
    </source>
</reference>
<protein>
    <submittedName>
        <fullName evidence="1">Uncharacterized protein</fullName>
    </submittedName>
</protein>
<organism evidence="1">
    <name type="scientific">viral metagenome</name>
    <dbReference type="NCBI Taxonomy" id="1070528"/>
    <lineage>
        <taxon>unclassified sequences</taxon>
        <taxon>metagenomes</taxon>
        <taxon>organismal metagenomes</taxon>
    </lineage>
</organism>
<dbReference type="EMBL" id="MT143977">
    <property type="protein sequence ID" value="QJA44585.1"/>
    <property type="molecule type" value="Genomic_DNA"/>
</dbReference>
<name>A0A6H1ZBD8_9ZZZZ</name>
<dbReference type="AlphaFoldDB" id="A0A6H1ZBD8"/>
<proteinExistence type="predicted"/>
<accession>A0A6H1ZBD8</accession>
<gene>
    <name evidence="1" type="ORF">TM448A00111_0088</name>
</gene>